<dbReference type="STRING" id="1798512.A3A39_04615"/>
<evidence type="ECO:0000313" key="3">
    <source>
        <dbReference type="Proteomes" id="UP000177372"/>
    </source>
</evidence>
<name>A0A1F6F1R2_9BACT</name>
<sequence>MFKQKTDNRKQKSARTALRTLFDVRSRAERGFTILMAALVASIVLSLGTSIFGLVQKSLVLSSIGRDSQFAFYAADSGAECALYWDVRRNYFATSAPPDIVFPQPMCDGQSFCDELSDLCTRSGSYPQTMSFQLEPNSYCANITVEKSLDPDTGAVRTIVHADGFSRRCDSILDSSRVLQRSVELHY</sequence>
<keyword evidence="1" id="KW-0812">Transmembrane</keyword>
<accession>A0A1F6F1R2</accession>
<comment type="caution">
    <text evidence="2">The sequence shown here is derived from an EMBL/GenBank/DDBJ whole genome shotgun (WGS) entry which is preliminary data.</text>
</comment>
<evidence type="ECO:0000313" key="2">
    <source>
        <dbReference type="EMBL" id="OGG79787.1"/>
    </source>
</evidence>
<evidence type="ECO:0008006" key="4">
    <source>
        <dbReference type="Google" id="ProtNLM"/>
    </source>
</evidence>
<protein>
    <recommendedName>
        <fullName evidence="4">Type 4 fimbrial biogenesis protein PilX N-terminal domain-containing protein</fullName>
    </recommendedName>
</protein>
<dbReference type="EMBL" id="MFLZ01000019">
    <property type="protein sequence ID" value="OGG79787.1"/>
    <property type="molecule type" value="Genomic_DNA"/>
</dbReference>
<dbReference type="Proteomes" id="UP000177372">
    <property type="component" value="Unassembled WGS sequence"/>
</dbReference>
<feature type="transmembrane region" description="Helical" evidence="1">
    <location>
        <begin position="32"/>
        <end position="55"/>
    </location>
</feature>
<organism evidence="2 3">
    <name type="scientific">Candidatus Kaiserbacteria bacterium RIFCSPLOWO2_01_FULL_54_13</name>
    <dbReference type="NCBI Taxonomy" id="1798512"/>
    <lineage>
        <taxon>Bacteria</taxon>
        <taxon>Candidatus Kaiseribacteriota</taxon>
    </lineage>
</organism>
<keyword evidence="1" id="KW-0472">Membrane</keyword>
<proteinExistence type="predicted"/>
<keyword evidence="1" id="KW-1133">Transmembrane helix</keyword>
<dbReference type="AlphaFoldDB" id="A0A1F6F1R2"/>
<reference evidence="2 3" key="1">
    <citation type="journal article" date="2016" name="Nat. Commun.">
        <title>Thousands of microbial genomes shed light on interconnected biogeochemical processes in an aquifer system.</title>
        <authorList>
            <person name="Anantharaman K."/>
            <person name="Brown C.T."/>
            <person name="Hug L.A."/>
            <person name="Sharon I."/>
            <person name="Castelle C.J."/>
            <person name="Probst A.J."/>
            <person name="Thomas B.C."/>
            <person name="Singh A."/>
            <person name="Wilkins M.J."/>
            <person name="Karaoz U."/>
            <person name="Brodie E.L."/>
            <person name="Williams K.H."/>
            <person name="Hubbard S.S."/>
            <person name="Banfield J.F."/>
        </authorList>
    </citation>
    <scope>NUCLEOTIDE SEQUENCE [LARGE SCALE GENOMIC DNA]</scope>
</reference>
<evidence type="ECO:0000256" key="1">
    <source>
        <dbReference type="SAM" id="Phobius"/>
    </source>
</evidence>
<gene>
    <name evidence="2" type="ORF">A3A39_04615</name>
</gene>